<sequence length="143" mass="15057">MTDQHNASGTVRRSRRALVVGAVAALCVLGLVWAGLVLLGDDREIRLEATTRSGEATSISWSGPDDNGKGHDVGDGPMSVVKTPWSKDIEVAVESGRISLNVIAVLGDTATCRLLVGDRVVVEETGRPAAHCLVSVERAFPVN</sequence>
<dbReference type="Gene3D" id="2.60.40.2880">
    <property type="entry name" value="MmpS1-5, C-terminal soluble domain"/>
    <property type="match status" value="1"/>
</dbReference>
<keyword evidence="2" id="KW-0812">Transmembrane</keyword>
<accession>A0ABW1KCW7</accession>
<dbReference type="InterPro" id="IPR038468">
    <property type="entry name" value="MmpS_C"/>
</dbReference>
<keyword evidence="2" id="KW-0472">Membrane</keyword>
<name>A0ABW1KCW7_9ACTN</name>
<feature type="transmembrane region" description="Helical" evidence="2">
    <location>
        <begin position="17"/>
        <end position="39"/>
    </location>
</feature>
<feature type="region of interest" description="Disordered" evidence="1">
    <location>
        <begin position="56"/>
        <end position="76"/>
    </location>
</feature>
<dbReference type="RefSeq" id="WP_377425424.1">
    <property type="nucleotide sequence ID" value="NZ_JBHSPR010000020.1"/>
</dbReference>
<evidence type="ECO:0000313" key="3">
    <source>
        <dbReference type="EMBL" id="MFC6019469.1"/>
    </source>
</evidence>
<dbReference type="EMBL" id="JBHSPR010000020">
    <property type="protein sequence ID" value="MFC6019469.1"/>
    <property type="molecule type" value="Genomic_DNA"/>
</dbReference>
<keyword evidence="4" id="KW-1185">Reference proteome</keyword>
<organism evidence="3 4">
    <name type="scientific">Plantactinospora solaniradicis</name>
    <dbReference type="NCBI Taxonomy" id="1723736"/>
    <lineage>
        <taxon>Bacteria</taxon>
        <taxon>Bacillati</taxon>
        <taxon>Actinomycetota</taxon>
        <taxon>Actinomycetes</taxon>
        <taxon>Micromonosporales</taxon>
        <taxon>Micromonosporaceae</taxon>
        <taxon>Plantactinospora</taxon>
    </lineage>
</organism>
<protein>
    <submittedName>
        <fullName evidence="3">Uncharacterized protein</fullName>
    </submittedName>
</protein>
<evidence type="ECO:0000256" key="1">
    <source>
        <dbReference type="SAM" id="MobiDB-lite"/>
    </source>
</evidence>
<keyword evidence="2" id="KW-1133">Transmembrane helix</keyword>
<comment type="caution">
    <text evidence="3">The sequence shown here is derived from an EMBL/GenBank/DDBJ whole genome shotgun (WGS) entry which is preliminary data.</text>
</comment>
<evidence type="ECO:0000256" key="2">
    <source>
        <dbReference type="SAM" id="Phobius"/>
    </source>
</evidence>
<proteinExistence type="predicted"/>
<reference evidence="4" key="1">
    <citation type="journal article" date="2019" name="Int. J. Syst. Evol. Microbiol.">
        <title>The Global Catalogue of Microorganisms (GCM) 10K type strain sequencing project: providing services to taxonomists for standard genome sequencing and annotation.</title>
        <authorList>
            <consortium name="The Broad Institute Genomics Platform"/>
            <consortium name="The Broad Institute Genome Sequencing Center for Infectious Disease"/>
            <person name="Wu L."/>
            <person name="Ma J."/>
        </authorList>
    </citation>
    <scope>NUCLEOTIDE SEQUENCE [LARGE SCALE GENOMIC DNA]</scope>
    <source>
        <strain evidence="4">ZS-35-S2</strain>
    </source>
</reference>
<dbReference type="Proteomes" id="UP001596203">
    <property type="component" value="Unassembled WGS sequence"/>
</dbReference>
<evidence type="ECO:0000313" key="4">
    <source>
        <dbReference type="Proteomes" id="UP001596203"/>
    </source>
</evidence>
<gene>
    <name evidence="3" type="ORF">ACFP2T_25080</name>
</gene>